<reference evidence="2 3" key="1">
    <citation type="journal article" date="2012" name="Eukaryot. Cell">
        <title>Draft genome sequence of Wickerhamomyces ciferrii NRRL Y-1031 F-60-10.</title>
        <authorList>
            <person name="Schneider J."/>
            <person name="Andrea H."/>
            <person name="Blom J."/>
            <person name="Jaenicke S."/>
            <person name="Ruckert C."/>
            <person name="Schorsch C."/>
            <person name="Szczepanowski R."/>
            <person name="Farwick M."/>
            <person name="Goesmann A."/>
            <person name="Puhler A."/>
            <person name="Schaffer S."/>
            <person name="Tauch A."/>
            <person name="Kohler T."/>
            <person name="Brinkrolf K."/>
        </authorList>
    </citation>
    <scope>NUCLEOTIDE SEQUENCE [LARGE SCALE GENOMIC DNA]</scope>
    <source>
        <strain evidence="3">ATCC 14091 / BCRC 22168 / CBS 111 / JCM 3599 / NBRC 0793 / NRRL Y-1031 F-60-10</strain>
    </source>
</reference>
<gene>
    <name evidence="2" type="ORF">BN7_6692</name>
</gene>
<sequence length="479" mass="55762">MANIVRTQLKKSLNIKQRSIQLQNEIAELKAKKEANIKAARETFDELNARAKALEKQHEPMDEYSSIWSMSTNPSNPVNSLASMQKKRNPIRQASNYIPQISKEVQILVGDKFQLLKPHKTIKPPKITPLNAFQRIKRFEEKHSSRLNHSESNDTIGGLKETKAIRAYKAFYTPSPNSKVYATPDMPIAQSEYEVKGIVSDLQMSIKLPIQTLPVYQCDFFQLDYFPPEHILSHFRKSRPAIKVQYKDGFLLNDVEFDKMYNKKKLTLNHSYYPRDYAFIRWKWRRLIKKEFFKAFKELDGLDGFYTFRVKLFPTEQYIETFRNEIKASLNAAIKKENHCIKVSKRHNLSVNPSVIDSAIKIKNFPPLTLLPGVQLKPTNKCFSNVIHSKSKVGQNKETRPFKGKKEQISDILNFLDEDDYDDDYIPKTKSETQYSINLEIMEKEAEKARYDKAVKMIESGKLSSLSPRIQKIIKHLKY</sequence>
<dbReference type="EMBL" id="CAIF01000306">
    <property type="protein sequence ID" value="CCH47083.1"/>
    <property type="molecule type" value="Genomic_DNA"/>
</dbReference>
<dbReference type="eggNOG" id="ENOG502S17D">
    <property type="taxonomic scope" value="Eukaryota"/>
</dbReference>
<keyword evidence="1" id="KW-0175">Coiled coil</keyword>
<feature type="coiled-coil region" evidence="1">
    <location>
        <begin position="12"/>
        <end position="57"/>
    </location>
</feature>
<dbReference type="AlphaFoldDB" id="K0L0V5"/>
<keyword evidence="3" id="KW-1185">Reference proteome</keyword>
<dbReference type="HOGENOM" id="CLU_570130_0_0_1"/>
<evidence type="ECO:0000256" key="1">
    <source>
        <dbReference type="SAM" id="Coils"/>
    </source>
</evidence>
<accession>K0L0V5</accession>
<evidence type="ECO:0000313" key="3">
    <source>
        <dbReference type="Proteomes" id="UP000009328"/>
    </source>
</evidence>
<name>K0L0V5_WICCF</name>
<dbReference type="Proteomes" id="UP000009328">
    <property type="component" value="Unassembled WGS sequence"/>
</dbReference>
<protein>
    <submittedName>
        <fullName evidence="2">Uncharacterized protein</fullName>
    </submittedName>
</protein>
<comment type="caution">
    <text evidence="2">The sequence shown here is derived from an EMBL/GenBank/DDBJ whole genome shotgun (WGS) entry which is preliminary data.</text>
</comment>
<proteinExistence type="predicted"/>
<organism evidence="2 3">
    <name type="scientific">Wickerhamomyces ciferrii (strain ATCC 14091 / BCRC 22168 / CBS 111 / JCM 3599 / NBRC 0793 / NRRL Y-1031 F-60-10)</name>
    <name type="common">Yeast</name>
    <name type="synonym">Pichia ciferrii</name>
    <dbReference type="NCBI Taxonomy" id="1206466"/>
    <lineage>
        <taxon>Eukaryota</taxon>
        <taxon>Fungi</taxon>
        <taxon>Dikarya</taxon>
        <taxon>Ascomycota</taxon>
        <taxon>Saccharomycotina</taxon>
        <taxon>Saccharomycetes</taxon>
        <taxon>Phaffomycetales</taxon>
        <taxon>Wickerhamomycetaceae</taxon>
        <taxon>Wickerhamomyces</taxon>
    </lineage>
</organism>
<evidence type="ECO:0000313" key="2">
    <source>
        <dbReference type="EMBL" id="CCH47083.1"/>
    </source>
</evidence>
<dbReference type="InParanoid" id="K0L0V5"/>